<dbReference type="InterPro" id="IPR033992">
    <property type="entry name" value="NKR-like_CTLD"/>
</dbReference>
<dbReference type="SUPFAM" id="SSF56436">
    <property type="entry name" value="C-type lectin-like"/>
    <property type="match status" value="1"/>
</dbReference>
<gene>
    <name evidence="5" type="ORF">G0U57_020084</name>
</gene>
<dbReference type="InterPro" id="IPR016186">
    <property type="entry name" value="C-type_lectin-like/link_sf"/>
</dbReference>
<comment type="subcellular location">
    <subcellularLocation>
        <location evidence="1">Membrane</location>
        <topology evidence="1">Single-pass membrane protein</topology>
    </subcellularLocation>
</comment>
<keyword evidence="3" id="KW-1015">Disulfide bond</keyword>
<evidence type="ECO:0000259" key="4">
    <source>
        <dbReference type="PROSITE" id="PS50041"/>
    </source>
</evidence>
<dbReference type="OrthoDB" id="9424537at2759"/>
<evidence type="ECO:0000256" key="1">
    <source>
        <dbReference type="ARBA" id="ARBA00004167"/>
    </source>
</evidence>
<dbReference type="PROSITE" id="PS50041">
    <property type="entry name" value="C_TYPE_LECTIN_2"/>
    <property type="match status" value="1"/>
</dbReference>
<dbReference type="Pfam" id="PF00059">
    <property type="entry name" value="Lectin_C"/>
    <property type="match status" value="1"/>
</dbReference>
<dbReference type="PANTHER" id="PTHR46746:SF9">
    <property type="entry name" value="CD209 ANTIGEN-LIKE PROTEIN C-LIKE"/>
    <property type="match status" value="1"/>
</dbReference>
<keyword evidence="6" id="KW-1185">Reference proteome</keyword>
<proteinExistence type="predicted"/>
<dbReference type="InterPro" id="IPR001304">
    <property type="entry name" value="C-type_lectin-like"/>
</dbReference>
<name>A0A8T1S427_CHESE</name>
<protein>
    <submittedName>
        <fullName evidence="5">C-type lectin domain family 2, member L</fullName>
    </submittedName>
</protein>
<organism evidence="5 6">
    <name type="scientific">Chelydra serpentina</name>
    <name type="common">Snapping turtle</name>
    <name type="synonym">Testudo serpentina</name>
    <dbReference type="NCBI Taxonomy" id="8475"/>
    <lineage>
        <taxon>Eukaryota</taxon>
        <taxon>Metazoa</taxon>
        <taxon>Chordata</taxon>
        <taxon>Craniata</taxon>
        <taxon>Vertebrata</taxon>
        <taxon>Euteleostomi</taxon>
        <taxon>Archelosauria</taxon>
        <taxon>Testudinata</taxon>
        <taxon>Testudines</taxon>
        <taxon>Cryptodira</taxon>
        <taxon>Durocryptodira</taxon>
        <taxon>Americhelydia</taxon>
        <taxon>Chelydroidea</taxon>
        <taxon>Chelydridae</taxon>
        <taxon>Chelydra</taxon>
    </lineage>
</organism>
<evidence type="ECO:0000313" key="6">
    <source>
        <dbReference type="Proteomes" id="UP000765507"/>
    </source>
</evidence>
<evidence type="ECO:0000256" key="3">
    <source>
        <dbReference type="ARBA" id="ARBA00023157"/>
    </source>
</evidence>
<dbReference type="Proteomes" id="UP000765507">
    <property type="component" value="Unassembled WGS sequence"/>
</dbReference>
<evidence type="ECO:0000313" key="5">
    <source>
        <dbReference type="EMBL" id="KAG6923601.1"/>
    </source>
</evidence>
<reference evidence="5 6" key="1">
    <citation type="journal article" date="2020" name="G3 (Bethesda)">
        <title>Draft Genome of the Common Snapping Turtle, Chelydra serpentina, a Model for Phenotypic Plasticity in Reptiles.</title>
        <authorList>
            <person name="Das D."/>
            <person name="Singh S.K."/>
            <person name="Bierstedt J."/>
            <person name="Erickson A."/>
            <person name="Galli G.L.J."/>
            <person name="Crossley D.A. 2nd"/>
            <person name="Rhen T."/>
        </authorList>
    </citation>
    <scope>NUCLEOTIDE SEQUENCE [LARGE SCALE GENOMIC DNA]</scope>
    <source>
        <strain evidence="5">KW</strain>
    </source>
</reference>
<dbReference type="Gene3D" id="3.10.100.10">
    <property type="entry name" value="Mannose-Binding Protein A, subunit A"/>
    <property type="match status" value="1"/>
</dbReference>
<evidence type="ECO:0000256" key="2">
    <source>
        <dbReference type="ARBA" id="ARBA00022734"/>
    </source>
</evidence>
<dbReference type="InterPro" id="IPR051379">
    <property type="entry name" value="C-type_Lectin_Receptor_IMM"/>
</dbReference>
<comment type="caution">
    <text evidence="5">The sequence shown here is derived from an EMBL/GenBank/DDBJ whole genome shotgun (WGS) entry which is preliminary data.</text>
</comment>
<dbReference type="EMBL" id="JAHGAV010000821">
    <property type="protein sequence ID" value="KAG6923601.1"/>
    <property type="molecule type" value="Genomic_DNA"/>
</dbReference>
<dbReference type="GO" id="GO:0030246">
    <property type="term" value="F:carbohydrate binding"/>
    <property type="evidence" value="ECO:0007669"/>
    <property type="project" value="UniProtKB-KW"/>
</dbReference>
<dbReference type="GO" id="GO:0016020">
    <property type="term" value="C:membrane"/>
    <property type="evidence" value="ECO:0007669"/>
    <property type="project" value="UniProtKB-SubCell"/>
</dbReference>
<dbReference type="CDD" id="cd03593">
    <property type="entry name" value="CLECT_NK_receptors_like"/>
    <property type="match status" value="1"/>
</dbReference>
<sequence length="176" mass="20285">MQGFSCPDNAQNASKEFHVNASMMLAKLKENLCGEEESRKAEHAPCDYCPFSWVLHERKCYYFSEKKKTWSESERYCSSQTASLAVIDSEEEKNFITTMLTKARGYSWLGLTKDNDRWMWVTGDVLLPEMFLMKEGSSSSNSTCAVFHVTSIQAEKCFNPNKWVCEKNTMEFPTLF</sequence>
<dbReference type="PANTHER" id="PTHR46746">
    <property type="entry name" value="KILLER CELL LECTIN-LIKE RECEPTOR SUBFAMILY F MEMBER 2"/>
    <property type="match status" value="1"/>
</dbReference>
<dbReference type="InterPro" id="IPR016187">
    <property type="entry name" value="CTDL_fold"/>
</dbReference>
<feature type="domain" description="C-type lectin" evidence="4">
    <location>
        <begin position="56"/>
        <end position="166"/>
    </location>
</feature>
<keyword evidence="2" id="KW-0430">Lectin</keyword>
<accession>A0A8T1S427</accession>
<dbReference type="SMART" id="SM00034">
    <property type="entry name" value="CLECT"/>
    <property type="match status" value="1"/>
</dbReference>
<dbReference type="AlphaFoldDB" id="A0A8T1S427"/>